<dbReference type="AlphaFoldDB" id="A0A9Q0K655"/>
<dbReference type="GO" id="GO:0046983">
    <property type="term" value="F:protein dimerization activity"/>
    <property type="evidence" value="ECO:0007669"/>
    <property type="project" value="InterPro"/>
</dbReference>
<organism evidence="5 6">
    <name type="scientific">Protea cynaroides</name>
    <dbReference type="NCBI Taxonomy" id="273540"/>
    <lineage>
        <taxon>Eukaryota</taxon>
        <taxon>Viridiplantae</taxon>
        <taxon>Streptophyta</taxon>
        <taxon>Embryophyta</taxon>
        <taxon>Tracheophyta</taxon>
        <taxon>Spermatophyta</taxon>
        <taxon>Magnoliopsida</taxon>
        <taxon>Proteales</taxon>
        <taxon>Proteaceae</taxon>
        <taxon>Protea</taxon>
    </lineage>
</organism>
<keyword evidence="6" id="KW-1185">Reference proteome</keyword>
<dbReference type="InterPro" id="IPR036638">
    <property type="entry name" value="HLH_DNA-bd_sf"/>
</dbReference>
<keyword evidence="1" id="KW-0805">Transcription regulation</keyword>
<dbReference type="InterPro" id="IPR045847">
    <property type="entry name" value="AIG1-like"/>
</dbReference>
<keyword evidence="2" id="KW-0238">DNA-binding</keyword>
<dbReference type="EMBL" id="JAMYWD010000008">
    <property type="protein sequence ID" value="KAJ4964322.1"/>
    <property type="molecule type" value="Genomic_DNA"/>
</dbReference>
<evidence type="ECO:0000256" key="2">
    <source>
        <dbReference type="ARBA" id="ARBA00023125"/>
    </source>
</evidence>
<gene>
    <name evidence="5" type="ORF">NE237_024261</name>
</gene>
<reference evidence="5" key="1">
    <citation type="journal article" date="2023" name="Plant J.">
        <title>The genome of the king protea, Protea cynaroides.</title>
        <authorList>
            <person name="Chang J."/>
            <person name="Duong T.A."/>
            <person name="Schoeman C."/>
            <person name="Ma X."/>
            <person name="Roodt D."/>
            <person name="Barker N."/>
            <person name="Li Z."/>
            <person name="Van de Peer Y."/>
            <person name="Mizrachi E."/>
        </authorList>
    </citation>
    <scope>NUCLEOTIDE SEQUENCE</scope>
    <source>
        <tissue evidence="5">Young leaves</tissue>
    </source>
</reference>
<name>A0A9Q0K655_9MAGN</name>
<dbReference type="Gene3D" id="4.10.280.10">
    <property type="entry name" value="Helix-loop-helix DNA-binding domain"/>
    <property type="match status" value="1"/>
</dbReference>
<evidence type="ECO:0000313" key="5">
    <source>
        <dbReference type="EMBL" id="KAJ4964322.1"/>
    </source>
</evidence>
<dbReference type="PANTHER" id="PTHR45844">
    <property type="entry name" value="TRANSCRIPTION FACTOR BHLH30"/>
    <property type="match status" value="1"/>
</dbReference>
<evidence type="ECO:0000256" key="3">
    <source>
        <dbReference type="ARBA" id="ARBA00023163"/>
    </source>
</evidence>
<proteinExistence type="predicted"/>
<evidence type="ECO:0000256" key="1">
    <source>
        <dbReference type="ARBA" id="ARBA00023015"/>
    </source>
</evidence>
<protein>
    <recommendedName>
        <fullName evidence="4">BHLH domain-containing protein</fullName>
    </recommendedName>
</protein>
<dbReference type="OrthoDB" id="690068at2759"/>
<dbReference type="GO" id="GO:0003677">
    <property type="term" value="F:DNA binding"/>
    <property type="evidence" value="ECO:0007669"/>
    <property type="project" value="UniProtKB-KW"/>
</dbReference>
<dbReference type="SUPFAM" id="SSF47459">
    <property type="entry name" value="HLH, helix-loop-helix DNA-binding domain"/>
    <property type="match status" value="1"/>
</dbReference>
<evidence type="ECO:0000259" key="4">
    <source>
        <dbReference type="PROSITE" id="PS50888"/>
    </source>
</evidence>
<comment type="caution">
    <text evidence="5">The sequence shown here is derived from an EMBL/GenBank/DDBJ whole genome shotgun (WGS) entry which is preliminary data.</text>
</comment>
<dbReference type="GO" id="GO:0003700">
    <property type="term" value="F:DNA-binding transcription factor activity"/>
    <property type="evidence" value="ECO:0007669"/>
    <property type="project" value="InterPro"/>
</dbReference>
<dbReference type="Pfam" id="PF00010">
    <property type="entry name" value="HLH"/>
    <property type="match status" value="1"/>
</dbReference>
<sequence>MFPFSSYYGLINNPSNKVLDGGFVQVQGGRSMEMMMKAAAEEKVVAACKSHSEAERRRRERINGHLATLRSLLPNVTKMDKASLLAEVVQQVKDLKKQADDSREWWWLPGEMDELRLDYCDEEAEVIRASVCCEDQPELVRDLSMALRSVEERVRVVKVEIGTIGGRMKSVIVVKKRSSDVGTEGDLLGELRKVLKGVIDKSGLSVTASMLQGNKRQRFSL</sequence>
<keyword evidence="3" id="KW-0804">Transcription</keyword>
<dbReference type="SMART" id="SM00353">
    <property type="entry name" value="HLH"/>
    <property type="match status" value="1"/>
</dbReference>
<dbReference type="Proteomes" id="UP001141806">
    <property type="component" value="Unassembled WGS sequence"/>
</dbReference>
<evidence type="ECO:0000313" key="6">
    <source>
        <dbReference type="Proteomes" id="UP001141806"/>
    </source>
</evidence>
<dbReference type="PANTHER" id="PTHR45844:SF16">
    <property type="entry name" value="TRANSCRIPTION FACTOR BHLH30-LIKE"/>
    <property type="match status" value="1"/>
</dbReference>
<dbReference type="PROSITE" id="PS50888">
    <property type="entry name" value="BHLH"/>
    <property type="match status" value="1"/>
</dbReference>
<feature type="domain" description="BHLH" evidence="4">
    <location>
        <begin position="46"/>
        <end position="95"/>
    </location>
</feature>
<dbReference type="InterPro" id="IPR011598">
    <property type="entry name" value="bHLH_dom"/>
</dbReference>
<accession>A0A9Q0K655</accession>